<dbReference type="RefSeq" id="WP_146503975.1">
    <property type="nucleotide sequence ID" value="NZ_SJPG01000001.1"/>
</dbReference>
<dbReference type="PANTHER" id="PTHR38445">
    <property type="entry name" value="HTH-TYPE TRANSCRIPTIONAL REPRESSOR YTRA"/>
    <property type="match status" value="1"/>
</dbReference>
<dbReference type="InterPro" id="IPR036390">
    <property type="entry name" value="WH_DNA-bd_sf"/>
</dbReference>
<dbReference type="InterPro" id="IPR036388">
    <property type="entry name" value="WH-like_DNA-bd_sf"/>
</dbReference>
<comment type="caution">
    <text evidence="5">The sequence shown here is derived from an EMBL/GenBank/DDBJ whole genome shotgun (WGS) entry which is preliminary data.</text>
</comment>
<dbReference type="InterPro" id="IPR000524">
    <property type="entry name" value="Tscrpt_reg_HTH_GntR"/>
</dbReference>
<keyword evidence="6" id="KW-1185">Reference proteome</keyword>
<evidence type="ECO:0000256" key="3">
    <source>
        <dbReference type="ARBA" id="ARBA00023163"/>
    </source>
</evidence>
<dbReference type="PROSITE" id="PS50949">
    <property type="entry name" value="HTH_GNTR"/>
    <property type="match status" value="1"/>
</dbReference>
<dbReference type="OrthoDB" id="9801546at2"/>
<dbReference type="AlphaFoldDB" id="A0A5C5XG16"/>
<dbReference type="Gene3D" id="1.10.10.10">
    <property type="entry name" value="Winged helix-like DNA-binding domain superfamily/Winged helix DNA-binding domain"/>
    <property type="match status" value="1"/>
</dbReference>
<keyword evidence="1" id="KW-0805">Transcription regulation</keyword>
<evidence type="ECO:0000313" key="5">
    <source>
        <dbReference type="EMBL" id="TWT62076.1"/>
    </source>
</evidence>
<feature type="domain" description="HTH gntR-type" evidence="4">
    <location>
        <begin position="11"/>
        <end position="79"/>
    </location>
</feature>
<dbReference type="SMART" id="SM00345">
    <property type="entry name" value="HTH_GNTR"/>
    <property type="match status" value="1"/>
</dbReference>
<dbReference type="GO" id="GO:0003677">
    <property type="term" value="F:DNA binding"/>
    <property type="evidence" value="ECO:0007669"/>
    <property type="project" value="UniProtKB-KW"/>
</dbReference>
<evidence type="ECO:0000256" key="2">
    <source>
        <dbReference type="ARBA" id="ARBA00023125"/>
    </source>
</evidence>
<dbReference type="Proteomes" id="UP000316095">
    <property type="component" value="Unassembled WGS sequence"/>
</dbReference>
<dbReference type="SUPFAM" id="SSF46785">
    <property type="entry name" value="Winged helix' DNA-binding domain"/>
    <property type="match status" value="1"/>
</dbReference>
<evidence type="ECO:0000313" key="6">
    <source>
        <dbReference type="Proteomes" id="UP000316095"/>
    </source>
</evidence>
<keyword evidence="3" id="KW-0804">Transcription</keyword>
<reference evidence="5 6" key="1">
    <citation type="submission" date="2019-02" db="EMBL/GenBank/DDBJ databases">
        <title>Deep-cultivation of Planctomycetes and their phenomic and genomic characterization uncovers novel biology.</title>
        <authorList>
            <person name="Wiegand S."/>
            <person name="Jogler M."/>
            <person name="Boedeker C."/>
            <person name="Pinto D."/>
            <person name="Vollmers J."/>
            <person name="Rivas-Marin E."/>
            <person name="Kohn T."/>
            <person name="Peeters S.H."/>
            <person name="Heuer A."/>
            <person name="Rast P."/>
            <person name="Oberbeckmann S."/>
            <person name="Bunk B."/>
            <person name="Jeske O."/>
            <person name="Meyerdierks A."/>
            <person name="Storesund J.E."/>
            <person name="Kallscheuer N."/>
            <person name="Luecker S."/>
            <person name="Lage O.M."/>
            <person name="Pohl T."/>
            <person name="Merkel B.J."/>
            <person name="Hornburger P."/>
            <person name="Mueller R.-W."/>
            <person name="Bruemmer F."/>
            <person name="Labrenz M."/>
            <person name="Spormann A.M."/>
            <person name="Op Den Camp H."/>
            <person name="Overmann J."/>
            <person name="Amann R."/>
            <person name="Jetten M.S.M."/>
            <person name="Mascher T."/>
            <person name="Medema M.H."/>
            <person name="Devos D.P."/>
            <person name="Kaster A.-K."/>
            <person name="Ovreas L."/>
            <person name="Rohde M."/>
            <person name="Galperin M.Y."/>
            <person name="Jogler C."/>
        </authorList>
    </citation>
    <scope>NUCLEOTIDE SEQUENCE [LARGE SCALE GENOMIC DNA]</scope>
    <source>
        <strain evidence="5 6">Pan54</strain>
    </source>
</reference>
<organism evidence="5 6">
    <name type="scientific">Rubinisphaera italica</name>
    <dbReference type="NCBI Taxonomy" id="2527969"/>
    <lineage>
        <taxon>Bacteria</taxon>
        <taxon>Pseudomonadati</taxon>
        <taxon>Planctomycetota</taxon>
        <taxon>Planctomycetia</taxon>
        <taxon>Planctomycetales</taxon>
        <taxon>Planctomycetaceae</taxon>
        <taxon>Rubinisphaera</taxon>
    </lineage>
</organism>
<keyword evidence="2" id="KW-0238">DNA-binding</keyword>
<dbReference type="Pfam" id="PF00392">
    <property type="entry name" value="GntR"/>
    <property type="match status" value="1"/>
</dbReference>
<dbReference type="PANTHER" id="PTHR38445:SF7">
    <property type="entry name" value="GNTR-FAMILY TRANSCRIPTIONAL REGULATOR"/>
    <property type="match status" value="1"/>
</dbReference>
<dbReference type="CDD" id="cd07377">
    <property type="entry name" value="WHTH_GntR"/>
    <property type="match status" value="1"/>
</dbReference>
<name>A0A5C5XG16_9PLAN</name>
<sequence length="133" mass="15003">MNFQVNPSSSQPIYRQLSQQIREGIAQGHLAPEDQLPSVRELSKLLVVNPNTIAKVYTELEREGVLTTRPGLGVFVTQPRIELTKAIRVQKLQESLDICLTSAVYLGFDADEVRQIVEARLGKYQWNLVKGKK</sequence>
<accession>A0A5C5XG16</accession>
<dbReference type="EMBL" id="SJPG01000001">
    <property type="protein sequence ID" value="TWT62076.1"/>
    <property type="molecule type" value="Genomic_DNA"/>
</dbReference>
<gene>
    <name evidence="5" type="primary">ytrA_2</name>
    <name evidence="5" type="ORF">Pan54_28150</name>
</gene>
<evidence type="ECO:0000256" key="1">
    <source>
        <dbReference type="ARBA" id="ARBA00023015"/>
    </source>
</evidence>
<evidence type="ECO:0000259" key="4">
    <source>
        <dbReference type="PROSITE" id="PS50949"/>
    </source>
</evidence>
<dbReference type="GO" id="GO:0003700">
    <property type="term" value="F:DNA-binding transcription factor activity"/>
    <property type="evidence" value="ECO:0007669"/>
    <property type="project" value="InterPro"/>
</dbReference>
<protein>
    <submittedName>
        <fullName evidence="5">HTH-type transcriptional repressor YtrA</fullName>
    </submittedName>
</protein>
<proteinExistence type="predicted"/>